<dbReference type="OMA" id="VFIKSHH"/>
<comment type="caution">
    <text evidence="6">The sequence shown here is derived from an EMBL/GenBank/DDBJ whole genome shotgun (WGS) entry which is preliminary data.</text>
</comment>
<dbReference type="GO" id="GO:0003677">
    <property type="term" value="F:DNA binding"/>
    <property type="evidence" value="ECO:0007669"/>
    <property type="project" value="UniProtKB-KW"/>
</dbReference>
<evidence type="ECO:0000256" key="1">
    <source>
        <dbReference type="ARBA" id="ARBA00023015"/>
    </source>
</evidence>
<accession>A0A2P6Q0J5</accession>
<keyword evidence="3" id="KW-0804">Transcription</keyword>
<evidence type="ECO:0000313" key="6">
    <source>
        <dbReference type="EMBL" id="PRQ27717.1"/>
    </source>
</evidence>
<keyword evidence="7" id="KW-1185">Reference proteome</keyword>
<dbReference type="EMBL" id="PDCK01000044">
    <property type="protein sequence ID" value="PRQ27717.1"/>
    <property type="molecule type" value="Genomic_DNA"/>
</dbReference>
<dbReference type="PROSITE" id="PS51005">
    <property type="entry name" value="NAC"/>
    <property type="match status" value="1"/>
</dbReference>
<dbReference type="SUPFAM" id="SSF101941">
    <property type="entry name" value="NAC domain"/>
    <property type="match status" value="1"/>
</dbReference>
<keyword evidence="4" id="KW-0539">Nucleus</keyword>
<dbReference type="Pfam" id="PF02365">
    <property type="entry name" value="NAM"/>
    <property type="match status" value="1"/>
</dbReference>
<evidence type="ECO:0000259" key="5">
    <source>
        <dbReference type="PROSITE" id="PS51005"/>
    </source>
</evidence>
<dbReference type="OrthoDB" id="1674324at2759"/>
<protein>
    <submittedName>
        <fullName evidence="6">Putative transcription factor NAM family</fullName>
    </submittedName>
</protein>
<dbReference type="STRING" id="74649.A0A2P6Q0J5"/>
<dbReference type="InterPro" id="IPR003441">
    <property type="entry name" value="NAC-dom"/>
</dbReference>
<proteinExistence type="predicted"/>
<evidence type="ECO:0000256" key="2">
    <source>
        <dbReference type="ARBA" id="ARBA00023125"/>
    </source>
</evidence>
<keyword evidence="2" id="KW-0238">DNA-binding</keyword>
<dbReference type="Gene3D" id="2.170.150.80">
    <property type="entry name" value="NAC domain"/>
    <property type="match status" value="1"/>
</dbReference>
<gene>
    <name evidence="6" type="ORF">RchiOBHm_Chr6g0308271</name>
</gene>
<dbReference type="InterPro" id="IPR036093">
    <property type="entry name" value="NAC_dom_sf"/>
</dbReference>
<sequence length="279" mass="31158">MGDAKATSYYLPPGCRFYPSEEQLLCYYLSHKNGAGQASSGNGGYDLIKELDLYDHDPFDLPDYACYSYGHGGRRRHWYCYTVRVVKERRAKSGYWRRKGRVRDVVGRGGKAVLGRRSSYEFYLGSSPKTAVRTDWVLYQYAQVDHVQASFVLCRVFVRSQGGTSKSENGLSSCAEESVSTVRHIGIQHGGFCTPHIVPEIHSDKSVPRNTDKSKDQMTLETEVDKQVETGPLSSIQTNEQVPSSMLGVGNPLLLDGLATEHLLSLIEGDFIELDDLID</sequence>
<evidence type="ECO:0000256" key="3">
    <source>
        <dbReference type="ARBA" id="ARBA00023163"/>
    </source>
</evidence>
<feature type="domain" description="NAC" evidence="5">
    <location>
        <begin position="11"/>
        <end position="159"/>
    </location>
</feature>
<evidence type="ECO:0000256" key="4">
    <source>
        <dbReference type="ARBA" id="ARBA00023242"/>
    </source>
</evidence>
<dbReference type="Proteomes" id="UP000238479">
    <property type="component" value="Chromosome 6"/>
</dbReference>
<reference evidence="6 7" key="1">
    <citation type="journal article" date="2018" name="Nat. Genet.">
        <title>The Rosa genome provides new insights in the design of modern roses.</title>
        <authorList>
            <person name="Bendahmane M."/>
        </authorList>
    </citation>
    <scope>NUCLEOTIDE SEQUENCE [LARGE SCALE GENOMIC DNA]</scope>
    <source>
        <strain evidence="7">cv. Old Blush</strain>
    </source>
</reference>
<dbReference type="GO" id="GO:0006355">
    <property type="term" value="P:regulation of DNA-templated transcription"/>
    <property type="evidence" value="ECO:0007669"/>
    <property type="project" value="InterPro"/>
</dbReference>
<dbReference type="AlphaFoldDB" id="A0A2P6Q0J5"/>
<dbReference type="PANTHER" id="PTHR31744">
    <property type="entry name" value="PROTEIN CUP-SHAPED COTYLEDON 2-RELATED"/>
    <property type="match status" value="1"/>
</dbReference>
<dbReference type="Gramene" id="PRQ27717">
    <property type="protein sequence ID" value="PRQ27717"/>
    <property type="gene ID" value="RchiOBHm_Chr6g0308271"/>
</dbReference>
<name>A0A2P6Q0J5_ROSCH</name>
<dbReference type="SMR" id="A0A2P6Q0J5"/>
<organism evidence="6 7">
    <name type="scientific">Rosa chinensis</name>
    <name type="common">China rose</name>
    <dbReference type="NCBI Taxonomy" id="74649"/>
    <lineage>
        <taxon>Eukaryota</taxon>
        <taxon>Viridiplantae</taxon>
        <taxon>Streptophyta</taxon>
        <taxon>Embryophyta</taxon>
        <taxon>Tracheophyta</taxon>
        <taxon>Spermatophyta</taxon>
        <taxon>Magnoliopsida</taxon>
        <taxon>eudicotyledons</taxon>
        <taxon>Gunneridae</taxon>
        <taxon>Pentapetalae</taxon>
        <taxon>rosids</taxon>
        <taxon>fabids</taxon>
        <taxon>Rosales</taxon>
        <taxon>Rosaceae</taxon>
        <taxon>Rosoideae</taxon>
        <taxon>Rosoideae incertae sedis</taxon>
        <taxon>Rosa</taxon>
    </lineage>
</organism>
<evidence type="ECO:0000313" key="7">
    <source>
        <dbReference type="Proteomes" id="UP000238479"/>
    </source>
</evidence>
<keyword evidence="1" id="KW-0805">Transcription regulation</keyword>